<gene>
    <name evidence="4" type="primary">Aste57867_526</name>
    <name evidence="3" type="ORF">As57867_000525</name>
    <name evidence="4" type="ORF">ASTE57867_526</name>
</gene>
<reference evidence="3" key="2">
    <citation type="submission" date="2019-06" db="EMBL/GenBank/DDBJ databases">
        <title>Genomics analysis of Aphanomyces spp. identifies a new class of oomycete effector associated with host adaptation.</title>
        <authorList>
            <person name="Gaulin E."/>
        </authorList>
    </citation>
    <scope>NUCLEOTIDE SEQUENCE</scope>
    <source>
        <strain evidence="3">CBS 578.67</strain>
    </source>
</reference>
<dbReference type="OrthoDB" id="1884773at2759"/>
<dbReference type="SUPFAM" id="SSF51110">
    <property type="entry name" value="alpha-D-mannose-specific plant lectins"/>
    <property type="match status" value="1"/>
</dbReference>
<organism evidence="4 5">
    <name type="scientific">Aphanomyces stellatus</name>
    <dbReference type="NCBI Taxonomy" id="120398"/>
    <lineage>
        <taxon>Eukaryota</taxon>
        <taxon>Sar</taxon>
        <taxon>Stramenopiles</taxon>
        <taxon>Oomycota</taxon>
        <taxon>Saprolegniomycetes</taxon>
        <taxon>Saprolegniales</taxon>
        <taxon>Verrucalvaceae</taxon>
        <taxon>Aphanomyces</taxon>
    </lineage>
</organism>
<dbReference type="InterPro" id="IPR036426">
    <property type="entry name" value="Bulb-type_lectin_dom_sf"/>
</dbReference>
<proteinExistence type="predicted"/>
<dbReference type="Gene3D" id="2.90.10.10">
    <property type="entry name" value="Bulb-type lectin domain"/>
    <property type="match status" value="1"/>
</dbReference>
<evidence type="ECO:0000256" key="1">
    <source>
        <dbReference type="SAM" id="SignalP"/>
    </source>
</evidence>
<dbReference type="InterPro" id="IPR001480">
    <property type="entry name" value="Bulb-type_lectin_dom"/>
</dbReference>
<dbReference type="Proteomes" id="UP000332933">
    <property type="component" value="Unassembled WGS sequence"/>
</dbReference>
<keyword evidence="1" id="KW-0732">Signal</keyword>
<feature type="chain" id="PRO_5033436646" evidence="1">
    <location>
        <begin position="22"/>
        <end position="177"/>
    </location>
</feature>
<reference evidence="4 5" key="1">
    <citation type="submission" date="2019-03" db="EMBL/GenBank/DDBJ databases">
        <authorList>
            <person name="Gaulin E."/>
            <person name="Dumas B."/>
        </authorList>
    </citation>
    <scope>NUCLEOTIDE SEQUENCE [LARGE SCALE GENOMIC DNA]</scope>
    <source>
        <strain evidence="4">CBS 568.67</strain>
    </source>
</reference>
<accession>A0A485K815</accession>
<dbReference type="PROSITE" id="PS50927">
    <property type="entry name" value="BULB_LECTIN"/>
    <property type="match status" value="1"/>
</dbReference>
<evidence type="ECO:0000313" key="4">
    <source>
        <dbReference type="EMBL" id="VFT77751.1"/>
    </source>
</evidence>
<name>A0A485K815_9STRA</name>
<feature type="domain" description="Bulb-type lectin" evidence="2">
    <location>
        <begin position="31"/>
        <end position="145"/>
    </location>
</feature>
<protein>
    <submittedName>
        <fullName evidence="4">Aste57867_526 protein</fullName>
    </submittedName>
</protein>
<dbReference type="SMART" id="SM00108">
    <property type="entry name" value="B_lectin"/>
    <property type="match status" value="1"/>
</dbReference>
<evidence type="ECO:0000313" key="3">
    <source>
        <dbReference type="EMBL" id="KAF0720145.1"/>
    </source>
</evidence>
<sequence>MKSSIAAIATTLLLVAYFADAEGYCWSCKEGLFSNDRNTLSRGESLVVDDLSFQMQWDSNLVLYKAGVPKWASMSQNSGGTYVVLQPDGNFVMYKDDGTPVWASDTRGAGPGPYCLKLLRTDIPLYYGAFILPSNCKWEWKRPPLMSDGRIANGSSHGYLLSNDTTFDVANRTVVMN</sequence>
<dbReference type="EMBL" id="CAADRA010000028">
    <property type="protein sequence ID" value="VFT77751.1"/>
    <property type="molecule type" value="Genomic_DNA"/>
</dbReference>
<keyword evidence="5" id="KW-1185">Reference proteome</keyword>
<dbReference type="EMBL" id="VJMH01000028">
    <property type="protein sequence ID" value="KAF0720145.1"/>
    <property type="molecule type" value="Genomic_DNA"/>
</dbReference>
<dbReference type="AlphaFoldDB" id="A0A485K815"/>
<evidence type="ECO:0000313" key="5">
    <source>
        <dbReference type="Proteomes" id="UP000332933"/>
    </source>
</evidence>
<evidence type="ECO:0000259" key="2">
    <source>
        <dbReference type="PROSITE" id="PS50927"/>
    </source>
</evidence>
<feature type="signal peptide" evidence="1">
    <location>
        <begin position="1"/>
        <end position="21"/>
    </location>
</feature>